<keyword evidence="6" id="KW-0175">Coiled coil</keyword>
<evidence type="ECO:0000256" key="5">
    <source>
        <dbReference type="ARBA" id="ARBA00022552"/>
    </source>
</evidence>
<evidence type="ECO:0000313" key="11">
    <source>
        <dbReference type="Proteomes" id="UP000007148"/>
    </source>
</evidence>
<feature type="compositionally biased region" description="Basic residues" evidence="9">
    <location>
        <begin position="97"/>
        <end position="117"/>
    </location>
</feature>
<dbReference type="Pfam" id="PF03879">
    <property type="entry name" value="Cgr1"/>
    <property type="match status" value="1"/>
</dbReference>
<evidence type="ECO:0000313" key="10">
    <source>
        <dbReference type="EMBL" id="CCA75298.1"/>
    </source>
</evidence>
<dbReference type="OrthoDB" id="277961at2759"/>
<sequence length="117" mass="13572">MTSTSITLAASSSGRVSGKNWKTRKTATVRSNLPTGVKTKSWQERKRKDTQMAAVKALQKELKDEKLAEIQRRKEITKERKERAEERKRLEEMKAKMSAKKLARMRRRQGRTKKING</sequence>
<feature type="region of interest" description="Disordered" evidence="9">
    <location>
        <begin position="78"/>
        <end position="117"/>
    </location>
</feature>
<dbReference type="Proteomes" id="UP000007148">
    <property type="component" value="Unassembled WGS sequence"/>
</dbReference>
<evidence type="ECO:0000256" key="1">
    <source>
        <dbReference type="ARBA" id="ARBA00004090"/>
    </source>
</evidence>
<dbReference type="InParanoid" id="G4TVF5"/>
<evidence type="ECO:0000256" key="8">
    <source>
        <dbReference type="RuleBase" id="RU363084"/>
    </source>
</evidence>
<dbReference type="GO" id="GO:0006364">
    <property type="term" value="P:rRNA processing"/>
    <property type="evidence" value="ECO:0007669"/>
    <property type="project" value="UniProtKB-UniRule"/>
</dbReference>
<evidence type="ECO:0000256" key="3">
    <source>
        <dbReference type="ARBA" id="ARBA00007869"/>
    </source>
</evidence>
<keyword evidence="7 8" id="KW-0539">Nucleus</keyword>
<evidence type="ECO:0000256" key="4">
    <source>
        <dbReference type="ARBA" id="ARBA00022517"/>
    </source>
</evidence>
<evidence type="ECO:0000256" key="7">
    <source>
        <dbReference type="ARBA" id="ARBA00023242"/>
    </source>
</evidence>
<comment type="similarity">
    <text evidence="3 8">Belongs to the CGR1 family.</text>
</comment>
<keyword evidence="5 8" id="KW-0698">rRNA processing</keyword>
<accession>G4TVF5</accession>
<organism evidence="10 11">
    <name type="scientific">Serendipita indica (strain DSM 11827)</name>
    <name type="common">Root endophyte fungus</name>
    <name type="synonym">Piriformospora indica</name>
    <dbReference type="NCBI Taxonomy" id="1109443"/>
    <lineage>
        <taxon>Eukaryota</taxon>
        <taxon>Fungi</taxon>
        <taxon>Dikarya</taxon>
        <taxon>Basidiomycota</taxon>
        <taxon>Agaricomycotina</taxon>
        <taxon>Agaricomycetes</taxon>
        <taxon>Sebacinales</taxon>
        <taxon>Serendipitaceae</taxon>
        <taxon>Serendipita</taxon>
    </lineage>
</organism>
<dbReference type="EMBL" id="CAFZ01000427">
    <property type="protein sequence ID" value="CCA75298.1"/>
    <property type="molecule type" value="Genomic_DNA"/>
</dbReference>
<evidence type="ECO:0000256" key="6">
    <source>
        <dbReference type="ARBA" id="ARBA00023054"/>
    </source>
</evidence>
<dbReference type="InterPro" id="IPR005579">
    <property type="entry name" value="Cgr1-like"/>
</dbReference>
<comment type="caution">
    <text evidence="10">The sequence shown here is derived from an EMBL/GenBank/DDBJ whole genome shotgun (WGS) entry which is preliminary data.</text>
</comment>
<feature type="compositionally biased region" description="Low complexity" evidence="9">
    <location>
        <begin position="1"/>
        <end position="13"/>
    </location>
</feature>
<name>G4TVF5_SERID</name>
<proteinExistence type="inferred from homology"/>
<feature type="region of interest" description="Disordered" evidence="9">
    <location>
        <begin position="1"/>
        <end position="25"/>
    </location>
</feature>
<evidence type="ECO:0000256" key="2">
    <source>
        <dbReference type="ARBA" id="ARBA00004604"/>
    </source>
</evidence>
<dbReference type="eggNOG" id="ENOG502SCS3">
    <property type="taxonomic scope" value="Eukaryota"/>
</dbReference>
<reference evidence="10 11" key="1">
    <citation type="journal article" date="2011" name="PLoS Pathog.">
        <title>Endophytic Life Strategies Decoded by Genome and Transcriptome Analyses of the Mutualistic Root Symbiont Piriformospora indica.</title>
        <authorList>
            <person name="Zuccaro A."/>
            <person name="Lahrmann U."/>
            <person name="Guldener U."/>
            <person name="Langen G."/>
            <person name="Pfiffi S."/>
            <person name="Biedenkopf D."/>
            <person name="Wong P."/>
            <person name="Samans B."/>
            <person name="Grimm C."/>
            <person name="Basiewicz M."/>
            <person name="Murat C."/>
            <person name="Martin F."/>
            <person name="Kogel K.H."/>
        </authorList>
    </citation>
    <scope>NUCLEOTIDE SEQUENCE [LARGE SCALE GENOMIC DNA]</scope>
    <source>
        <strain evidence="10 11">DSM 11827</strain>
    </source>
</reference>
<dbReference type="GO" id="GO:0005730">
    <property type="term" value="C:nucleolus"/>
    <property type="evidence" value="ECO:0007669"/>
    <property type="project" value="UniProtKB-SubCell"/>
</dbReference>
<evidence type="ECO:0000256" key="9">
    <source>
        <dbReference type="SAM" id="MobiDB-lite"/>
    </source>
</evidence>
<dbReference type="OMA" id="NGKQWHD"/>
<dbReference type="AlphaFoldDB" id="G4TVF5"/>
<protein>
    <recommendedName>
        <fullName evidence="8">rRNA-processing protein</fullName>
    </recommendedName>
</protein>
<dbReference type="HOGENOM" id="CLU_125051_1_0_1"/>
<keyword evidence="4 8" id="KW-0690">Ribosome biogenesis</keyword>
<keyword evidence="11" id="KW-1185">Reference proteome</keyword>
<gene>
    <name evidence="10" type="ORF">PIIN_09283</name>
</gene>
<feature type="compositionally biased region" description="Basic and acidic residues" evidence="9">
    <location>
        <begin position="78"/>
        <end position="95"/>
    </location>
</feature>
<comment type="subcellular location">
    <subcellularLocation>
        <location evidence="2 8">Nucleus</location>
        <location evidence="2 8">Nucleolus</location>
    </subcellularLocation>
</comment>
<comment type="function">
    <text evidence="1 8">Involved in nucleolar integrity and required for processing of the pre-rRNA for the 60S ribosome subunit.</text>
</comment>